<dbReference type="STRING" id="471704.A0A151J4W0"/>
<sequence>MYVTESSGKQTHSKKNCYYCKKLQSKIARHLETVHSNEEEVKRFIVLSKGNYIYIYIHIYIYICIYERKKILETIRRNGNFQFNTKKVINNGELITCRRPNKKWNITASDFLPYGKCNRCTGCNSKHNKSIMVLGRTIIARTHEVANKILKTIVFPVLRDDEITLAIRYDQLIILYGNELCLKYRLQHQHDIIRFRLRLLGRYLISLRTKNEDIINFASLYDPKFYDVAIAAVNHVAGFDEDKNVYKVPSVAFNLGTYIKHVEEILIKECIKNHDPMKMKLVKDFLKLFRQDYGTSVNRTVLETQMQRKRQKKIILPSTDDIRKLNSYLTEKRQEAYNNLLKQYSYKNWLNLLETTLISVQLFNRRRAEETERILASEFQSYHSVNEETNKDIYESLSAEARKLANKYVRFEIRGKLGRTVPVLLPAHGGGWRRQETPLARAGRRRKGVIGREYREMLELRKDGPFCAGVPGALPLTLLPLRQTERDRPRLPDVFEKRGGESLGWVSATSVDPTTTREQVFQVNVLQYTSDALHVSDSTPLRYFRVFIAGHPLMALVDSGSGRTIFGQESIAIVRSPFPEFTLSSRVVSHQGVRYNCVAPSRGVGRGPVLHVRESGGTACTGSGRLSRGGRLTPSEDTAGKVGARAVAYDRRPALGLIPESAIVSYGRFQDVLEPAAGHKLFPGQSWKMPNVLQSANT</sequence>
<proteinExistence type="predicted"/>
<keyword evidence="2" id="KW-1185">Reference proteome</keyword>
<name>A0A151J4W0_9HYME</name>
<dbReference type="PANTHER" id="PTHR33480:SF1">
    <property type="entry name" value="TYR RECOMBINASE DOMAIN-CONTAINING PROTEIN"/>
    <property type="match status" value="1"/>
</dbReference>
<reference evidence="1 2" key="1">
    <citation type="submission" date="2015-09" db="EMBL/GenBank/DDBJ databases">
        <title>Trachymyrmex cornetzi WGS genome.</title>
        <authorList>
            <person name="Nygaard S."/>
            <person name="Hu H."/>
            <person name="Boomsma J."/>
            <person name="Zhang G."/>
        </authorList>
    </citation>
    <scope>NUCLEOTIDE SEQUENCE [LARGE SCALE GENOMIC DNA]</scope>
    <source>
        <strain evidence="1">Tcor2-1</strain>
        <tissue evidence="1">Whole body</tissue>
    </source>
</reference>
<dbReference type="AlphaFoldDB" id="A0A151J4W0"/>
<organism evidence="1 2">
    <name type="scientific">Trachymyrmex cornetzi</name>
    <dbReference type="NCBI Taxonomy" id="471704"/>
    <lineage>
        <taxon>Eukaryota</taxon>
        <taxon>Metazoa</taxon>
        <taxon>Ecdysozoa</taxon>
        <taxon>Arthropoda</taxon>
        <taxon>Hexapoda</taxon>
        <taxon>Insecta</taxon>
        <taxon>Pterygota</taxon>
        <taxon>Neoptera</taxon>
        <taxon>Endopterygota</taxon>
        <taxon>Hymenoptera</taxon>
        <taxon>Apocrita</taxon>
        <taxon>Aculeata</taxon>
        <taxon>Formicoidea</taxon>
        <taxon>Formicidae</taxon>
        <taxon>Myrmicinae</taxon>
        <taxon>Trachymyrmex</taxon>
    </lineage>
</organism>
<dbReference type="Proteomes" id="UP000078492">
    <property type="component" value="Unassembled WGS sequence"/>
</dbReference>
<dbReference type="EMBL" id="KQ980074">
    <property type="protein sequence ID" value="KYN17825.1"/>
    <property type="molecule type" value="Genomic_DNA"/>
</dbReference>
<dbReference type="PANTHER" id="PTHR33480">
    <property type="entry name" value="SET DOMAIN-CONTAINING PROTEIN-RELATED"/>
    <property type="match status" value="1"/>
</dbReference>
<gene>
    <name evidence="1" type="ORF">ALC57_09863</name>
</gene>
<accession>A0A151J4W0</accession>
<evidence type="ECO:0000313" key="2">
    <source>
        <dbReference type="Proteomes" id="UP000078492"/>
    </source>
</evidence>
<evidence type="ECO:0000313" key="1">
    <source>
        <dbReference type="EMBL" id="KYN17825.1"/>
    </source>
</evidence>
<protein>
    <submittedName>
        <fullName evidence="1">Uncharacterized protein</fullName>
    </submittedName>
</protein>